<evidence type="ECO:0000256" key="5">
    <source>
        <dbReference type="ARBA" id="ARBA00023163"/>
    </source>
</evidence>
<dbReference type="InterPro" id="IPR032710">
    <property type="entry name" value="NTF2-like_dom_sf"/>
</dbReference>
<keyword evidence="3" id="KW-0805">Transcription regulation</keyword>
<feature type="domain" description="RNA polymerase sigma-70 region 2" evidence="6">
    <location>
        <begin position="15"/>
        <end position="79"/>
    </location>
</feature>
<dbReference type="InterPro" id="IPR013325">
    <property type="entry name" value="RNA_pol_sigma_r2"/>
</dbReference>
<proteinExistence type="inferred from homology"/>
<dbReference type="STRING" id="1137993.SAMN05660209_03760"/>
<dbReference type="InterPro" id="IPR007627">
    <property type="entry name" value="RNA_pol_sigma70_r2"/>
</dbReference>
<dbReference type="GO" id="GO:0006352">
    <property type="term" value="P:DNA-templated transcription initiation"/>
    <property type="evidence" value="ECO:0007669"/>
    <property type="project" value="InterPro"/>
</dbReference>
<dbReference type="RefSeq" id="WP_091159561.1">
    <property type="nucleotide sequence ID" value="NZ_FNOT01000011.1"/>
</dbReference>
<dbReference type="InterPro" id="IPR013249">
    <property type="entry name" value="RNA_pol_sigma70_r4_t2"/>
</dbReference>
<dbReference type="Pfam" id="PF08281">
    <property type="entry name" value="Sigma70_r4_2"/>
    <property type="match status" value="1"/>
</dbReference>
<dbReference type="Pfam" id="PF04542">
    <property type="entry name" value="Sigma70_r2"/>
    <property type="match status" value="1"/>
</dbReference>
<dbReference type="GO" id="GO:0003677">
    <property type="term" value="F:DNA binding"/>
    <property type="evidence" value="ECO:0007669"/>
    <property type="project" value="InterPro"/>
</dbReference>
<dbReference type="PANTHER" id="PTHR30173">
    <property type="entry name" value="SIGMA 19 FACTOR"/>
    <property type="match status" value="1"/>
</dbReference>
<keyword evidence="5" id="KW-0804">Transcription</keyword>
<dbReference type="AlphaFoldDB" id="A0A1H3MTN1"/>
<evidence type="ECO:0000259" key="7">
    <source>
        <dbReference type="Pfam" id="PF08281"/>
    </source>
</evidence>
<sequence length="293" mass="31186">MDEEAAGPQPLAEQFEAHRAHLRAVAHRMLGSAEEADDAVQEAWLRLQRHGSTDVANLGGWLTTVVGRVCLDVLRRRRARREEPLDLHAPNLEGGPEPEHEAELADSVGLALLVVLDTLTPPERLAFVLHDLFAVPFDEVAAVLDRSPAAARQLASRARRRVQGVPAGAADPTDARRRQEVVQAFLAAARGGDFAGLLAVLDPDVVLRADAAVPDLGGLQRLSGDQAIARAFLGKARATRAALLDGAPGAVFLLGGRLRGALEFVVSGGRITAVDVVFDPLVLDALDVVLLED</sequence>
<organism evidence="8 9">
    <name type="scientific">Geodermatophilus africanus</name>
    <dbReference type="NCBI Taxonomy" id="1137993"/>
    <lineage>
        <taxon>Bacteria</taxon>
        <taxon>Bacillati</taxon>
        <taxon>Actinomycetota</taxon>
        <taxon>Actinomycetes</taxon>
        <taxon>Geodermatophilales</taxon>
        <taxon>Geodermatophilaceae</taxon>
        <taxon>Geodermatophilus</taxon>
    </lineage>
</organism>
<dbReference type="InterPro" id="IPR013324">
    <property type="entry name" value="RNA_pol_sigma_r3/r4-like"/>
</dbReference>
<reference evidence="9" key="1">
    <citation type="submission" date="2016-10" db="EMBL/GenBank/DDBJ databases">
        <authorList>
            <person name="Varghese N."/>
            <person name="Submissions S."/>
        </authorList>
    </citation>
    <scope>NUCLEOTIDE SEQUENCE [LARGE SCALE GENOMIC DNA]</scope>
    <source>
        <strain evidence="9">DSM 45422</strain>
    </source>
</reference>
<dbReference type="OrthoDB" id="3211555at2"/>
<dbReference type="Proteomes" id="UP000198921">
    <property type="component" value="Unassembled WGS sequence"/>
</dbReference>
<dbReference type="SUPFAM" id="SSF54427">
    <property type="entry name" value="NTF2-like"/>
    <property type="match status" value="1"/>
</dbReference>
<comment type="similarity">
    <text evidence="1">Belongs to the sigma-70 factor family. ECF subfamily.</text>
</comment>
<evidence type="ECO:0000256" key="2">
    <source>
        <dbReference type="ARBA" id="ARBA00011344"/>
    </source>
</evidence>
<comment type="subunit">
    <text evidence="2">Interacts transiently with the RNA polymerase catalytic core formed by RpoA, RpoB, RpoC and RpoZ (2 alpha, 1 beta, 1 beta' and 1 omega subunit) to form the RNA polymerase holoenzyme that can initiate transcription.</text>
</comment>
<evidence type="ECO:0000256" key="1">
    <source>
        <dbReference type="ARBA" id="ARBA00010641"/>
    </source>
</evidence>
<dbReference type="InterPro" id="IPR036388">
    <property type="entry name" value="WH-like_DNA-bd_sf"/>
</dbReference>
<keyword evidence="4" id="KW-0731">Sigma factor</keyword>
<dbReference type="SUPFAM" id="SSF88946">
    <property type="entry name" value="Sigma2 domain of RNA polymerase sigma factors"/>
    <property type="match status" value="1"/>
</dbReference>
<dbReference type="InterPro" id="IPR014284">
    <property type="entry name" value="RNA_pol_sigma-70_dom"/>
</dbReference>
<name>A0A1H3MTN1_9ACTN</name>
<feature type="domain" description="RNA polymerase sigma factor 70 region 4 type 2" evidence="7">
    <location>
        <begin position="111"/>
        <end position="161"/>
    </location>
</feature>
<accession>A0A1H3MTN1</accession>
<dbReference type="SUPFAM" id="SSF88659">
    <property type="entry name" value="Sigma3 and sigma4 domains of RNA polymerase sigma factors"/>
    <property type="match status" value="1"/>
</dbReference>
<dbReference type="NCBIfam" id="TIGR02937">
    <property type="entry name" value="sigma70-ECF"/>
    <property type="match status" value="1"/>
</dbReference>
<dbReference type="Gene3D" id="1.10.10.10">
    <property type="entry name" value="Winged helix-like DNA-binding domain superfamily/Winged helix DNA-binding domain"/>
    <property type="match status" value="1"/>
</dbReference>
<protein>
    <submittedName>
        <fullName evidence="8">RNA polymerase sigma-70 factor, ECF subfamily</fullName>
    </submittedName>
</protein>
<dbReference type="Gene3D" id="3.10.450.50">
    <property type="match status" value="1"/>
</dbReference>
<evidence type="ECO:0000259" key="6">
    <source>
        <dbReference type="Pfam" id="PF04542"/>
    </source>
</evidence>
<evidence type="ECO:0000256" key="3">
    <source>
        <dbReference type="ARBA" id="ARBA00023015"/>
    </source>
</evidence>
<evidence type="ECO:0000256" key="4">
    <source>
        <dbReference type="ARBA" id="ARBA00023082"/>
    </source>
</evidence>
<dbReference type="InterPro" id="IPR052704">
    <property type="entry name" value="ECF_Sigma-70_Domain"/>
</dbReference>
<evidence type="ECO:0000313" key="8">
    <source>
        <dbReference type="EMBL" id="SDY79798.1"/>
    </source>
</evidence>
<dbReference type="GO" id="GO:0016987">
    <property type="term" value="F:sigma factor activity"/>
    <property type="evidence" value="ECO:0007669"/>
    <property type="project" value="UniProtKB-KW"/>
</dbReference>
<dbReference type="PANTHER" id="PTHR30173:SF43">
    <property type="entry name" value="ECF RNA POLYMERASE SIGMA FACTOR SIGI-RELATED"/>
    <property type="match status" value="1"/>
</dbReference>
<dbReference type="Gene3D" id="1.10.1740.10">
    <property type="match status" value="1"/>
</dbReference>
<dbReference type="EMBL" id="FNOT01000011">
    <property type="protein sequence ID" value="SDY79798.1"/>
    <property type="molecule type" value="Genomic_DNA"/>
</dbReference>
<gene>
    <name evidence="8" type="ORF">SAMN05660209_03760</name>
</gene>
<evidence type="ECO:0000313" key="9">
    <source>
        <dbReference type="Proteomes" id="UP000198921"/>
    </source>
</evidence>
<keyword evidence="9" id="KW-1185">Reference proteome</keyword>